<keyword evidence="2" id="KW-0964">Secreted</keyword>
<dbReference type="InterPro" id="IPR013783">
    <property type="entry name" value="Ig-like_fold"/>
</dbReference>
<dbReference type="EMBL" id="FWXY01000006">
    <property type="protein sequence ID" value="SMC63664.1"/>
    <property type="molecule type" value="Genomic_DNA"/>
</dbReference>
<dbReference type="InterPro" id="IPR051417">
    <property type="entry name" value="SDr/BOS_complex"/>
</dbReference>
<dbReference type="RefSeq" id="WP_084067960.1">
    <property type="nucleotide sequence ID" value="NZ_FWXY01000006.1"/>
</dbReference>
<sequence length="958" mass="108679">MLFEPKSLILRTIVPGRYIQPALLIAILIFQTPVFAAPHGVTVTPPASRTVEPRAFTTLAFTITNTGTNKDTFLLSPHLPQGWSTISSLGPITLKPGGHKKKLLTVSVPPTALSTIAYPIGLTVTSKLDAAVTATATARLHIKDMLGLRLTPGPYPELVWAGETVHYDFEIKNLGNSNDVFEIKATSSRKWKFKLSEKRVALGPYKKKKIHLILKVPSEVQQDQLHVLSFQVVSVKATQQGMDISDEAKIRLKTITVPDKDGSVYLELPASMELEVSQSNDQNNSMPETRLRIEMAGELSEEYATRLYFNNTFFEDDGAEEDYRFDLNKKDQWDLSMGHTFADFTRLTEDLSGRGISTRTYSKHLETVFWAGLSNDNDSDIIIDDGDEKDDNDEYDNDTEEDAYAVGASLIGLINKRGKIKATSTFTTRKDNDWKRHLYSVAGEYQLFEPLTISGEIAYGSEGISDREKKDSAWFTRSDFSWNSMGFSAEYYHGGTDYPGGITDEEGIGIYSQYQPIEPLTLWVDYQRYNDNVDNNPENITTKTEKLRCGPQFRYGIWPTLDITWELEKEKNNNETPLSGRDNVKETISLGMYKAFPILSLSTRGKWGRDKDKLRANSTRTSEYNVIVSGYFKQFNWEVGYTRDESLEDDRDSSEIKEKMEYRLGCRLFNLLDLNAEYTNETSRCDNDETTREETFDVDLTLSKKIGIGKNNSLDIKFESNNLTEDKDKEWKIGLIWRSEFAAPIPWMKTKGRVKGQLFLDENGDGKRGPDESVYPKTRITMNKIHVYTDDKGIFEFPVQEPDTYVLDMDISNLSSGIVPVTPLPMNIDLKKGDSVFMDIALEQVGTIQGMVFDDVDKNLTINDDEEGLSPIRLILLRGDKEVQEAFTDQKGKYVLSDVKPGDYIVKIDKAYLPRRYVMTTPETVPVKIVSKEQLLDLNFGAHEKPRKIIKTFFKKKK</sequence>
<keyword evidence="3" id="KW-0732">Signal</keyword>
<dbReference type="Gene3D" id="2.60.40.10">
    <property type="entry name" value="Immunoglobulins"/>
    <property type="match status" value="1"/>
</dbReference>
<dbReference type="OrthoDB" id="9773411at2"/>
<evidence type="ECO:0000313" key="5">
    <source>
        <dbReference type="EMBL" id="SMC63664.1"/>
    </source>
</evidence>
<comment type="subcellular location">
    <subcellularLocation>
        <location evidence="1">Secreted</location>
    </subcellularLocation>
</comment>
<dbReference type="Pfam" id="PF17210">
    <property type="entry name" value="SdrD_B"/>
    <property type="match status" value="1"/>
</dbReference>
<accession>A0A1W2ASU9</accession>
<dbReference type="GO" id="GO:0005576">
    <property type="term" value="C:extracellular region"/>
    <property type="evidence" value="ECO:0007669"/>
    <property type="project" value="UniProtKB-SubCell"/>
</dbReference>
<dbReference type="SUPFAM" id="SSF49478">
    <property type="entry name" value="Cna protein B-type domain"/>
    <property type="match status" value="1"/>
</dbReference>
<dbReference type="InterPro" id="IPR033764">
    <property type="entry name" value="Sdr_B"/>
</dbReference>
<reference evidence="5 6" key="1">
    <citation type="submission" date="2017-04" db="EMBL/GenBank/DDBJ databases">
        <authorList>
            <person name="Afonso C.L."/>
            <person name="Miller P.J."/>
            <person name="Scott M.A."/>
            <person name="Spackman E."/>
            <person name="Goraichik I."/>
            <person name="Dimitrov K.M."/>
            <person name="Suarez D.L."/>
            <person name="Swayne D.E."/>
        </authorList>
    </citation>
    <scope>NUCLEOTIDE SEQUENCE [LARGE SCALE GENOMIC DNA]</scope>
    <source>
        <strain evidence="5 6">DSM 3385</strain>
    </source>
</reference>
<feature type="domain" description="SD-repeat containing protein B" evidence="4">
    <location>
        <begin position="849"/>
        <end position="922"/>
    </location>
</feature>
<evidence type="ECO:0000256" key="3">
    <source>
        <dbReference type="ARBA" id="ARBA00022729"/>
    </source>
</evidence>
<proteinExistence type="predicted"/>
<gene>
    <name evidence="5" type="ORF">SAMN02746065_10667</name>
</gene>
<evidence type="ECO:0000256" key="2">
    <source>
        <dbReference type="ARBA" id="ARBA00022525"/>
    </source>
</evidence>
<dbReference type="STRING" id="1121400.SAMN02746065_10667"/>
<dbReference type="AlphaFoldDB" id="A0A1W2ASU9"/>
<dbReference type="PANTHER" id="PTHR23303">
    <property type="entry name" value="CARBOXYPEPTIDASE REGULATORY REGION-CONTAINING"/>
    <property type="match status" value="1"/>
</dbReference>
<evidence type="ECO:0000256" key="1">
    <source>
        <dbReference type="ARBA" id="ARBA00004613"/>
    </source>
</evidence>
<dbReference type="Proteomes" id="UP000192418">
    <property type="component" value="Unassembled WGS sequence"/>
</dbReference>
<name>A0A1W2ASU9_9BACT</name>
<dbReference type="PANTHER" id="PTHR23303:SF14">
    <property type="entry name" value="BOS COMPLEX SUBUNIT NOMO1-RELATED"/>
    <property type="match status" value="1"/>
</dbReference>
<protein>
    <recommendedName>
        <fullName evidence="4">SD-repeat containing protein B domain-containing protein</fullName>
    </recommendedName>
</protein>
<keyword evidence="6" id="KW-1185">Reference proteome</keyword>
<evidence type="ECO:0000313" key="6">
    <source>
        <dbReference type="Proteomes" id="UP000192418"/>
    </source>
</evidence>
<evidence type="ECO:0000259" key="4">
    <source>
        <dbReference type="Pfam" id="PF17210"/>
    </source>
</evidence>
<organism evidence="5 6">
    <name type="scientific">Desulfocicer vacuolatum DSM 3385</name>
    <dbReference type="NCBI Taxonomy" id="1121400"/>
    <lineage>
        <taxon>Bacteria</taxon>
        <taxon>Pseudomonadati</taxon>
        <taxon>Thermodesulfobacteriota</taxon>
        <taxon>Desulfobacteria</taxon>
        <taxon>Desulfobacterales</taxon>
        <taxon>Desulfobacteraceae</taxon>
        <taxon>Desulfocicer</taxon>
    </lineage>
</organism>